<protein>
    <submittedName>
        <fullName evidence="1">Uncharacterized protein</fullName>
    </submittedName>
</protein>
<organism evidence="1 2">
    <name type="scientific">Moniliophthora roreri (strain MCA 2997)</name>
    <name type="common">Cocoa frosty pod rot fungus</name>
    <name type="synonym">Crinipellis roreri</name>
    <dbReference type="NCBI Taxonomy" id="1381753"/>
    <lineage>
        <taxon>Eukaryota</taxon>
        <taxon>Fungi</taxon>
        <taxon>Dikarya</taxon>
        <taxon>Basidiomycota</taxon>
        <taxon>Agaricomycotina</taxon>
        <taxon>Agaricomycetes</taxon>
        <taxon>Agaricomycetidae</taxon>
        <taxon>Agaricales</taxon>
        <taxon>Marasmiineae</taxon>
        <taxon>Marasmiaceae</taxon>
        <taxon>Moniliophthora</taxon>
    </lineage>
</organism>
<sequence>MRFSRLILPLTRESCSYSIWNWKAAHFARALGTWSFYERHFARFVSLFVPNSGISCHSLFFIVGTKHGSGSYLFTHDTISPSTYTSKIDVFLDIRDAIFSLLGPITRSVSNISHSPHGKTARLSAECPFTNFNSSIPAPTEPFTTFRVTSGCGVRRLLQRT</sequence>
<keyword evidence="2" id="KW-1185">Reference proteome</keyword>
<accession>V2WH47</accession>
<evidence type="ECO:0000313" key="1">
    <source>
        <dbReference type="EMBL" id="ESK86148.1"/>
    </source>
</evidence>
<proteinExistence type="predicted"/>
<name>V2WH47_MONRO</name>
<dbReference type="KEGG" id="mrr:Moror_9307"/>
<gene>
    <name evidence="1" type="ORF">Moror_9307</name>
</gene>
<reference evidence="1 2" key="1">
    <citation type="journal article" date="2014" name="BMC Genomics">
        <title>Genome and secretome analysis of the hemibiotrophic fungal pathogen, Moniliophthora roreri, which causes frosty pod rot disease of cacao: mechanisms of the biotrophic and necrotrophic phases.</title>
        <authorList>
            <person name="Meinhardt L.W."/>
            <person name="Costa G.G.L."/>
            <person name="Thomazella D.P.T."/>
            <person name="Teixeira P.J.P.L."/>
            <person name="Carazzolle M.F."/>
            <person name="Schuster S.C."/>
            <person name="Carlson J.E."/>
            <person name="Guiltinan M.J."/>
            <person name="Mieczkowski P."/>
            <person name="Farmer A."/>
            <person name="Ramaraj T."/>
            <person name="Crozier J."/>
            <person name="Davis R.E."/>
            <person name="Shao J."/>
            <person name="Melnick R.L."/>
            <person name="Pereira G.A.G."/>
            <person name="Bailey B.A."/>
        </authorList>
    </citation>
    <scope>NUCLEOTIDE SEQUENCE [LARGE SCALE GENOMIC DNA]</scope>
    <source>
        <strain evidence="1 2">MCA 2997</strain>
    </source>
</reference>
<dbReference type="HOGENOM" id="CLU_1644159_0_0_1"/>
<comment type="caution">
    <text evidence="1">The sequence shown here is derived from an EMBL/GenBank/DDBJ whole genome shotgun (WGS) entry which is preliminary data.</text>
</comment>
<evidence type="ECO:0000313" key="2">
    <source>
        <dbReference type="Proteomes" id="UP000017559"/>
    </source>
</evidence>
<dbReference type="AlphaFoldDB" id="V2WH47"/>
<dbReference type="EMBL" id="AWSO01000972">
    <property type="protein sequence ID" value="ESK86148.1"/>
    <property type="molecule type" value="Genomic_DNA"/>
</dbReference>
<dbReference type="Proteomes" id="UP000017559">
    <property type="component" value="Unassembled WGS sequence"/>
</dbReference>